<dbReference type="Proteomes" id="UP000295391">
    <property type="component" value="Unassembled WGS sequence"/>
</dbReference>
<evidence type="ECO:0000256" key="1">
    <source>
        <dbReference type="SAM" id="SignalP"/>
    </source>
</evidence>
<accession>A0A4R6VDA1</accession>
<dbReference type="RefSeq" id="WP_133573921.1">
    <property type="nucleotide sequence ID" value="NZ_SNYR01000004.1"/>
</dbReference>
<feature type="signal peptide" evidence="1">
    <location>
        <begin position="1"/>
        <end position="19"/>
    </location>
</feature>
<dbReference type="AlphaFoldDB" id="A0A4R6VDA1"/>
<sequence length="138" mass="15300">MKKLTLGAAFTAFSLLGFAAPSVAADCVKNYVFKNVTDTDIRFKIESRTRANATWYSGGIKAPITYGGRFDTIKAGEQVSGTITYKIVGCSVKRKVRIKLTCKNPTTNRYVGNRVINVAQGKMHRVYDLKSDLHCNNR</sequence>
<proteinExistence type="predicted"/>
<dbReference type="OrthoDB" id="9849808at2"/>
<feature type="chain" id="PRO_5020238954" evidence="1">
    <location>
        <begin position="20"/>
        <end position="138"/>
    </location>
</feature>
<protein>
    <submittedName>
        <fullName evidence="2">Uncharacterized protein</fullName>
    </submittedName>
</protein>
<reference evidence="2 3" key="1">
    <citation type="submission" date="2019-03" db="EMBL/GenBank/DDBJ databases">
        <title>Genomic Encyclopedia of Type Strains, Phase III (KMG-III): the genomes of soil and plant-associated and newly described type strains.</title>
        <authorList>
            <person name="Whitman W."/>
        </authorList>
    </citation>
    <scope>NUCLEOTIDE SEQUENCE [LARGE SCALE GENOMIC DNA]</scope>
    <source>
        <strain evidence="2 3">CGMCC 1.7002</strain>
    </source>
</reference>
<dbReference type="EMBL" id="SNYR01000004">
    <property type="protein sequence ID" value="TDQ60429.1"/>
    <property type="molecule type" value="Genomic_DNA"/>
</dbReference>
<keyword evidence="3" id="KW-1185">Reference proteome</keyword>
<comment type="caution">
    <text evidence="2">The sequence shown here is derived from an EMBL/GenBank/DDBJ whole genome shotgun (WGS) entry which is preliminary data.</text>
</comment>
<gene>
    <name evidence="2" type="ORF">ATL17_3316</name>
</gene>
<organism evidence="2 3">
    <name type="scientific">Maritalea mobilis</name>
    <dbReference type="NCBI Taxonomy" id="483324"/>
    <lineage>
        <taxon>Bacteria</taxon>
        <taxon>Pseudomonadati</taxon>
        <taxon>Pseudomonadota</taxon>
        <taxon>Alphaproteobacteria</taxon>
        <taxon>Hyphomicrobiales</taxon>
        <taxon>Devosiaceae</taxon>
        <taxon>Maritalea</taxon>
    </lineage>
</organism>
<keyword evidence="1" id="KW-0732">Signal</keyword>
<evidence type="ECO:0000313" key="2">
    <source>
        <dbReference type="EMBL" id="TDQ60429.1"/>
    </source>
</evidence>
<evidence type="ECO:0000313" key="3">
    <source>
        <dbReference type="Proteomes" id="UP000295391"/>
    </source>
</evidence>
<name>A0A4R6VDA1_9HYPH</name>